<dbReference type="Proteomes" id="UP001303902">
    <property type="component" value="Chromosome"/>
</dbReference>
<organism evidence="1 2">
    <name type="scientific">Sporosarcina oncorhynchi</name>
    <dbReference type="NCBI Taxonomy" id="3056444"/>
    <lineage>
        <taxon>Bacteria</taxon>
        <taxon>Bacillati</taxon>
        <taxon>Bacillota</taxon>
        <taxon>Bacilli</taxon>
        <taxon>Bacillales</taxon>
        <taxon>Caryophanaceae</taxon>
        <taxon>Sporosarcina</taxon>
    </lineage>
</organism>
<sequence>MNESLARVLVGAKELNKWVAIKHLTYKQLESLNLIELEDEGHLLVHRHSVEGILLKLTLKGYLQYKN</sequence>
<dbReference type="RefSeq" id="WP_317965794.1">
    <property type="nucleotide sequence ID" value="NZ_CP129118.1"/>
</dbReference>
<protein>
    <submittedName>
        <fullName evidence="1">Uncharacterized protein</fullName>
    </submittedName>
</protein>
<evidence type="ECO:0000313" key="1">
    <source>
        <dbReference type="EMBL" id="WOV86527.1"/>
    </source>
</evidence>
<proteinExistence type="predicted"/>
<accession>A0ABZ0L1P9</accession>
<name>A0ABZ0L1P9_9BACL</name>
<reference evidence="1 2" key="1">
    <citation type="submission" date="2023-06" db="EMBL/GenBank/DDBJ databases">
        <title>Sporosarcina sp. nov., isolated from Korean tranditional fermented seafood 'Jeotgal'.</title>
        <authorList>
            <person name="Yang A.I."/>
            <person name="Shin N.-R."/>
        </authorList>
    </citation>
    <scope>NUCLEOTIDE SEQUENCE [LARGE SCALE GENOMIC DNA]</scope>
    <source>
        <strain evidence="1 2">T2O-4</strain>
    </source>
</reference>
<keyword evidence="2" id="KW-1185">Reference proteome</keyword>
<gene>
    <name evidence="1" type="ORF">QWT69_11460</name>
</gene>
<dbReference type="EMBL" id="CP129118">
    <property type="protein sequence ID" value="WOV86527.1"/>
    <property type="molecule type" value="Genomic_DNA"/>
</dbReference>
<evidence type="ECO:0000313" key="2">
    <source>
        <dbReference type="Proteomes" id="UP001303902"/>
    </source>
</evidence>